<evidence type="ECO:0000313" key="2">
    <source>
        <dbReference type="Proteomes" id="UP001597045"/>
    </source>
</evidence>
<organism evidence="1 2">
    <name type="scientific">Kibdelosporangium lantanae</name>
    <dbReference type="NCBI Taxonomy" id="1497396"/>
    <lineage>
        <taxon>Bacteria</taxon>
        <taxon>Bacillati</taxon>
        <taxon>Actinomycetota</taxon>
        <taxon>Actinomycetes</taxon>
        <taxon>Pseudonocardiales</taxon>
        <taxon>Pseudonocardiaceae</taxon>
        <taxon>Kibdelosporangium</taxon>
    </lineage>
</organism>
<accession>A0ABW3MES9</accession>
<dbReference type="InterPro" id="IPR003717">
    <property type="entry name" value="RecO"/>
</dbReference>
<reference evidence="2" key="1">
    <citation type="journal article" date="2019" name="Int. J. Syst. Evol. Microbiol.">
        <title>The Global Catalogue of Microorganisms (GCM) 10K type strain sequencing project: providing services to taxonomists for standard genome sequencing and annotation.</title>
        <authorList>
            <consortium name="The Broad Institute Genomics Platform"/>
            <consortium name="The Broad Institute Genome Sequencing Center for Infectious Disease"/>
            <person name="Wu L."/>
            <person name="Ma J."/>
        </authorList>
    </citation>
    <scope>NUCLEOTIDE SEQUENCE [LARGE SCALE GENOMIC DNA]</scope>
    <source>
        <strain evidence="2">JCM 31486</strain>
    </source>
</reference>
<protein>
    <submittedName>
        <fullName evidence="1">DNA repair protein RecO C-terminal domain-containing protein</fullName>
    </submittedName>
</protein>
<name>A0ABW3MES9_9PSEU</name>
<dbReference type="Proteomes" id="UP001597045">
    <property type="component" value="Unassembled WGS sequence"/>
</dbReference>
<comment type="caution">
    <text evidence="1">The sequence shown here is derived from an EMBL/GenBank/DDBJ whole genome shotgun (WGS) entry which is preliminary data.</text>
</comment>
<gene>
    <name evidence="1" type="ORF">ACFQ1S_28035</name>
</gene>
<evidence type="ECO:0000313" key="1">
    <source>
        <dbReference type="EMBL" id="MFD1049112.1"/>
    </source>
</evidence>
<dbReference type="EMBL" id="JBHTIS010001986">
    <property type="protein sequence ID" value="MFD1049112.1"/>
    <property type="molecule type" value="Genomic_DNA"/>
</dbReference>
<dbReference type="Pfam" id="PF02565">
    <property type="entry name" value="RecO_C"/>
    <property type="match status" value="1"/>
</dbReference>
<sequence>LALMDALMHGVWERADTSSPAARREASGLVAAHLQWHLERQLRSLPLVERRAPS</sequence>
<feature type="non-terminal residue" evidence="1">
    <location>
        <position position="1"/>
    </location>
</feature>
<keyword evidence="2" id="KW-1185">Reference proteome</keyword>
<proteinExistence type="predicted"/>